<keyword evidence="3" id="KW-1185">Reference proteome</keyword>
<feature type="compositionally biased region" description="Polar residues" evidence="1">
    <location>
        <begin position="867"/>
        <end position="878"/>
    </location>
</feature>
<dbReference type="AlphaFoldDB" id="A0AAV4HVN2"/>
<dbReference type="EMBL" id="BMAT01005850">
    <property type="protein sequence ID" value="GFS00792.1"/>
    <property type="molecule type" value="Genomic_DNA"/>
</dbReference>
<feature type="region of interest" description="Disordered" evidence="1">
    <location>
        <begin position="596"/>
        <end position="615"/>
    </location>
</feature>
<dbReference type="Proteomes" id="UP000762676">
    <property type="component" value="Unassembled WGS sequence"/>
</dbReference>
<protein>
    <recommendedName>
        <fullName evidence="4">Nuclear protein MDM1</fullName>
    </recommendedName>
</protein>
<feature type="compositionally biased region" description="Basic and acidic residues" evidence="1">
    <location>
        <begin position="905"/>
        <end position="924"/>
    </location>
</feature>
<feature type="region of interest" description="Disordered" evidence="1">
    <location>
        <begin position="196"/>
        <end position="245"/>
    </location>
</feature>
<name>A0AAV4HVN2_9GAST</name>
<feature type="compositionally biased region" description="Low complexity" evidence="1">
    <location>
        <begin position="840"/>
        <end position="850"/>
    </location>
</feature>
<feature type="compositionally biased region" description="Basic residues" evidence="1">
    <location>
        <begin position="554"/>
        <end position="565"/>
    </location>
</feature>
<gene>
    <name evidence="2" type="ORF">ElyMa_002823000</name>
</gene>
<proteinExistence type="predicted"/>
<feature type="compositionally biased region" description="Polar residues" evidence="1">
    <location>
        <begin position="196"/>
        <end position="215"/>
    </location>
</feature>
<feature type="compositionally biased region" description="Basic residues" evidence="1">
    <location>
        <begin position="989"/>
        <end position="1000"/>
    </location>
</feature>
<evidence type="ECO:0000313" key="2">
    <source>
        <dbReference type="EMBL" id="GFS00792.1"/>
    </source>
</evidence>
<feature type="region of interest" description="Disordered" evidence="1">
    <location>
        <begin position="1056"/>
        <end position="1084"/>
    </location>
</feature>
<organism evidence="2 3">
    <name type="scientific">Elysia marginata</name>
    <dbReference type="NCBI Taxonomy" id="1093978"/>
    <lineage>
        <taxon>Eukaryota</taxon>
        <taxon>Metazoa</taxon>
        <taxon>Spiralia</taxon>
        <taxon>Lophotrochozoa</taxon>
        <taxon>Mollusca</taxon>
        <taxon>Gastropoda</taxon>
        <taxon>Heterobranchia</taxon>
        <taxon>Euthyneura</taxon>
        <taxon>Panpulmonata</taxon>
        <taxon>Sacoglossa</taxon>
        <taxon>Placobranchoidea</taxon>
        <taxon>Plakobranchidae</taxon>
        <taxon>Elysia</taxon>
    </lineage>
</organism>
<feature type="compositionally biased region" description="Polar residues" evidence="1">
    <location>
        <begin position="458"/>
        <end position="467"/>
    </location>
</feature>
<feature type="region of interest" description="Disordered" evidence="1">
    <location>
        <begin position="834"/>
        <end position="930"/>
    </location>
</feature>
<comment type="caution">
    <text evidence="2">The sequence shown here is derived from an EMBL/GenBank/DDBJ whole genome shotgun (WGS) entry which is preliminary data.</text>
</comment>
<evidence type="ECO:0000313" key="3">
    <source>
        <dbReference type="Proteomes" id="UP000762676"/>
    </source>
</evidence>
<feature type="compositionally biased region" description="Pro residues" evidence="1">
    <location>
        <begin position="975"/>
        <end position="987"/>
    </location>
</feature>
<evidence type="ECO:0008006" key="4">
    <source>
        <dbReference type="Google" id="ProtNLM"/>
    </source>
</evidence>
<evidence type="ECO:0000256" key="1">
    <source>
        <dbReference type="SAM" id="MobiDB-lite"/>
    </source>
</evidence>
<feature type="compositionally biased region" description="Basic and acidic residues" evidence="1">
    <location>
        <begin position="217"/>
        <end position="230"/>
    </location>
</feature>
<feature type="region of interest" description="Disordered" evidence="1">
    <location>
        <begin position="644"/>
        <end position="688"/>
    </location>
</feature>
<feature type="compositionally biased region" description="Basic and acidic residues" evidence="1">
    <location>
        <begin position="647"/>
        <end position="671"/>
    </location>
</feature>
<sequence>MLTTADMTASYLDMSGNKLPHDWESYLRMRGNTWWDREVDQNKNYNSDVAAAGRMARSCLSECYTGQRGKSSFNLYANTNENYLESRFPPMKSAFNAWISSAHRNASPKFTAATTKPRISSYSPIRNRFSTRFLPLRRHLDTRNESDRPRLLIPKFTGPTQEKLQAKPEDCGFSWSNPHVGQQAAGRISCDRAQSLDNQTSDQVMNRNIRSSTFGSEEYREFPSEKEVNENRSSADQSKSPRRHWQTPRLIDKFWWQTASPSKKVGTAFRGLASHRMPCSPGARDGRQVRPKTAARHSNHHPQASACMMGKPAGGAASDAVARGVRNRPKSWSPHTQLYHVNGLEKDTNFSRSNSRYPDARTVEIERQLMAAREKIRQEYTGFNLRLSHSGKEAPGPRGANNKHLVPYRPMFQPHDKKGMTTEIGLVYYSPPMRNKNFDEVYKNKRRTRTLGRIFESNPYTSPNMTNEAKENSRGLVCSQSQRLFVSESGEDADGRQRPENQGFAGDPASPRFTAELPTSYPTNSKTKRRCKSSTPTAKTSVTPHATSASSKTTNKRRAKRRRGTAPRESSFTSETGHRSASKTTVMKHLNTAYPERPHSAVNMPTTRTYSPEHNRYLTSDDLGVKEKKFGLLHRKPTSRLRRKRTTLKESTKRIKPVDDRDSVLGKEKNSPKGAHSPDFVTAHHRNKPLKMYGEKVSISNTDTHENIPKGPKSARNETILTEPLRKLEEARKKLRALLEAGNARQLYSAIPAVIKGTGSSSKPAPATTIAEDVKFEDNEEGGLCPPQQNPERFLWTEKSCTSATDLADPQAPQPQSDSIQKLGAFLEKNSNVNLEKRSTPLSSQTTSQLEKFPNLKTTATHRKSYQKTTQNGGSDTSLLVKDTSCDGGNPKQRDVGRSSQPALKDSHIACDNSETAKTKRPVDSESSNLTGIFQHVLTPPDDRELGLAKGDAPEVKDMKSSCAETCKKLARSLHPPPTAPPPPPPAGIKKRKIKKRKKQNTTSTLPQDKGADGTPTRRAGGNTGLKAKTYHQLGLAPLVRSPSSENTFHFAVDLGNMQAPTKTKKRRRKRTCKRGSKKNTNSG</sequence>
<feature type="compositionally biased region" description="Basic residues" evidence="1">
    <location>
        <begin position="1063"/>
        <end position="1078"/>
    </location>
</feature>
<accession>A0AAV4HVN2</accession>
<feature type="region of interest" description="Disordered" evidence="1">
    <location>
        <begin position="971"/>
        <end position="1029"/>
    </location>
</feature>
<reference evidence="2 3" key="1">
    <citation type="journal article" date="2021" name="Elife">
        <title>Chloroplast acquisition without the gene transfer in kleptoplastic sea slugs, Plakobranchus ocellatus.</title>
        <authorList>
            <person name="Maeda T."/>
            <person name="Takahashi S."/>
            <person name="Yoshida T."/>
            <person name="Shimamura S."/>
            <person name="Takaki Y."/>
            <person name="Nagai Y."/>
            <person name="Toyoda A."/>
            <person name="Suzuki Y."/>
            <person name="Arimoto A."/>
            <person name="Ishii H."/>
            <person name="Satoh N."/>
            <person name="Nishiyama T."/>
            <person name="Hasebe M."/>
            <person name="Maruyama T."/>
            <person name="Minagawa J."/>
            <person name="Obokata J."/>
            <person name="Shigenobu S."/>
        </authorList>
    </citation>
    <scope>NUCLEOTIDE SEQUENCE [LARGE SCALE GENOMIC DNA]</scope>
</reference>
<feature type="region of interest" description="Disordered" evidence="1">
    <location>
        <begin position="387"/>
        <end position="407"/>
    </location>
</feature>
<feature type="region of interest" description="Disordered" evidence="1">
    <location>
        <begin position="454"/>
        <end position="584"/>
    </location>
</feature>
<feature type="region of interest" description="Disordered" evidence="1">
    <location>
        <begin position="296"/>
        <end position="315"/>
    </location>
</feature>
<feature type="compositionally biased region" description="Polar residues" evidence="1">
    <location>
        <begin position="533"/>
        <end position="551"/>
    </location>
</feature>